<dbReference type="InterPro" id="IPR003593">
    <property type="entry name" value="AAA+_ATPase"/>
</dbReference>
<dbReference type="InterPro" id="IPR003959">
    <property type="entry name" value="ATPase_AAA_core"/>
</dbReference>
<comment type="similarity">
    <text evidence="1">Belongs to the AAA ATPase family.</text>
</comment>
<evidence type="ECO:0000313" key="7">
    <source>
        <dbReference type="EMBL" id="HIS83296.1"/>
    </source>
</evidence>
<dbReference type="Pfam" id="PF00004">
    <property type="entry name" value="AAA"/>
    <property type="match status" value="1"/>
</dbReference>
<feature type="compositionally biased region" description="Basic and acidic residues" evidence="5">
    <location>
        <begin position="423"/>
        <end position="453"/>
    </location>
</feature>
<dbReference type="Gene3D" id="3.40.50.300">
    <property type="entry name" value="P-loop containing nucleotide triphosphate hydrolases"/>
    <property type="match status" value="1"/>
</dbReference>
<dbReference type="AlphaFoldDB" id="A0A9D1FXL8"/>
<feature type="region of interest" description="Disordered" evidence="5">
    <location>
        <begin position="423"/>
        <end position="466"/>
    </location>
</feature>
<evidence type="ECO:0000256" key="3">
    <source>
        <dbReference type="ARBA" id="ARBA00022840"/>
    </source>
</evidence>
<dbReference type="Proteomes" id="UP000824139">
    <property type="component" value="Unassembled WGS sequence"/>
</dbReference>
<proteinExistence type="inferred from homology"/>
<feature type="coiled-coil region" evidence="4">
    <location>
        <begin position="550"/>
        <end position="577"/>
    </location>
</feature>
<dbReference type="PANTHER" id="PTHR23073">
    <property type="entry name" value="26S PROTEASOME REGULATORY SUBUNIT"/>
    <property type="match status" value="1"/>
</dbReference>
<evidence type="ECO:0000259" key="6">
    <source>
        <dbReference type="SMART" id="SM00382"/>
    </source>
</evidence>
<keyword evidence="4" id="KW-0175">Coiled coil</keyword>
<dbReference type="InterPro" id="IPR050221">
    <property type="entry name" value="26S_Proteasome_ATPase"/>
</dbReference>
<evidence type="ECO:0000256" key="1">
    <source>
        <dbReference type="ARBA" id="ARBA00006914"/>
    </source>
</evidence>
<dbReference type="EMBL" id="DVJO01000152">
    <property type="protein sequence ID" value="HIS83296.1"/>
    <property type="molecule type" value="Genomic_DNA"/>
</dbReference>
<dbReference type="SMART" id="SM00382">
    <property type="entry name" value="AAA"/>
    <property type="match status" value="1"/>
</dbReference>
<name>A0A9D1FXL8_9BACT</name>
<comment type="caution">
    <text evidence="7">The sequence shown here is derived from an EMBL/GenBank/DDBJ whole genome shotgun (WGS) entry which is preliminary data.</text>
</comment>
<evidence type="ECO:0000256" key="2">
    <source>
        <dbReference type="ARBA" id="ARBA00022741"/>
    </source>
</evidence>
<gene>
    <name evidence="7" type="ORF">IAD41_06810</name>
</gene>
<keyword evidence="2" id="KW-0547">Nucleotide-binding</keyword>
<accession>A0A9D1FXL8</accession>
<reference evidence="7" key="2">
    <citation type="journal article" date="2021" name="PeerJ">
        <title>Extensive microbial diversity within the chicken gut microbiome revealed by metagenomics and culture.</title>
        <authorList>
            <person name="Gilroy R."/>
            <person name="Ravi A."/>
            <person name="Getino M."/>
            <person name="Pursley I."/>
            <person name="Horton D.L."/>
            <person name="Alikhan N.F."/>
            <person name="Baker D."/>
            <person name="Gharbi K."/>
            <person name="Hall N."/>
            <person name="Watson M."/>
            <person name="Adriaenssens E.M."/>
            <person name="Foster-Nyarko E."/>
            <person name="Jarju S."/>
            <person name="Secka A."/>
            <person name="Antonio M."/>
            <person name="Oren A."/>
            <person name="Chaudhuri R.R."/>
            <person name="La Ragione R."/>
            <person name="Hildebrand F."/>
            <person name="Pallen M.J."/>
        </authorList>
    </citation>
    <scope>NUCLEOTIDE SEQUENCE</scope>
    <source>
        <strain evidence="7">CHK152-2994</strain>
    </source>
</reference>
<evidence type="ECO:0000313" key="8">
    <source>
        <dbReference type="Proteomes" id="UP000824139"/>
    </source>
</evidence>
<reference evidence="7" key="1">
    <citation type="submission" date="2020-10" db="EMBL/GenBank/DDBJ databases">
        <authorList>
            <person name="Gilroy R."/>
        </authorList>
    </citation>
    <scope>NUCLEOTIDE SEQUENCE</scope>
    <source>
        <strain evidence="7">CHK152-2994</strain>
    </source>
</reference>
<protein>
    <submittedName>
        <fullName evidence="7">ATP-binding protein</fullName>
    </submittedName>
</protein>
<dbReference type="GO" id="GO:0005524">
    <property type="term" value="F:ATP binding"/>
    <property type="evidence" value="ECO:0007669"/>
    <property type="project" value="UniProtKB-KW"/>
</dbReference>
<feature type="domain" description="AAA+ ATPase" evidence="6">
    <location>
        <begin position="515"/>
        <end position="647"/>
    </location>
</feature>
<evidence type="ECO:0000256" key="4">
    <source>
        <dbReference type="SAM" id="Coils"/>
    </source>
</evidence>
<dbReference type="InterPro" id="IPR027417">
    <property type="entry name" value="P-loop_NTPase"/>
</dbReference>
<dbReference type="SUPFAM" id="SSF52540">
    <property type="entry name" value="P-loop containing nucleoside triphosphate hydrolases"/>
    <property type="match status" value="1"/>
</dbReference>
<dbReference type="GO" id="GO:0016887">
    <property type="term" value="F:ATP hydrolysis activity"/>
    <property type="evidence" value="ECO:0007669"/>
    <property type="project" value="InterPro"/>
</dbReference>
<keyword evidence="3 7" id="KW-0067">ATP-binding</keyword>
<sequence>MKILPIAFMGKSRPLNNTANLYAASIKAQEEGGDTFVKRAAPIENPINKKQVVTPKSERTCKNIATATSLVCGAISAASGKAETFSPGAWALRGTQALMFILMSMELDIPIYVAFEYAATEYMSGAYLGCEGSKIAVAATGCLADAITGGTSIPASEGMVRGINGGLSAAITKKMGNGFVKQVRNGKMNGLDQAIRLSGYLTSRLTAGYFANNSKLSDLTDVGKIKDIFTTGFSTNTIGDLQDTNKVKAILESTPEMYKELSAQIVNHIIYRDVPKTIVLFMEEMSSFKLKESVLKRKLKKQYGIEVEIFNEKAKQQMVKQALMNSFITSAVYEIFDITQSALITKEAVDTVIDISENIHNYPEAFKIFEEYQDELMKNYNLGKISSDAFVNQFKNTAFLHNISYLTSQKVKEFARTWTRKENAAKSRKKAEQQEQIRQESSKTKQYEQKSENLGRQNAENIKQAAAHSEKIKENLNRVNAFGYSKIAGYDEEKGFLKAYLNSLSSVDSCDSEDLLNSVLFYGPRGNGKTTFASALAEEFGCRFRKVEITSNKEKALKRLEKELNKAKESWETNKRNSIVLIDECTAFMNEPKNQTEEEINARIGQLIQESASKYHTMLFLTTNYPMRLDKIFTDEEKMPLFMPLNPPGKENALEVFKYYAAGSDIDFNKVINTFERQCQVQQARYSNGQIKNIVELTKMKNDGKISTEGLLDSIRQTRPEISQEDLKRFKSDKEAFFRR</sequence>
<organism evidence="7 8">
    <name type="scientific">Candidatus Scatenecus faecavium</name>
    <dbReference type="NCBI Taxonomy" id="2840915"/>
    <lineage>
        <taxon>Bacteria</taxon>
        <taxon>Candidatus Scatenecus</taxon>
    </lineage>
</organism>
<evidence type="ECO:0000256" key="5">
    <source>
        <dbReference type="SAM" id="MobiDB-lite"/>
    </source>
</evidence>